<proteinExistence type="predicted"/>
<feature type="domain" description="Methyltransferase FkbM" evidence="1">
    <location>
        <begin position="107"/>
        <end position="263"/>
    </location>
</feature>
<dbReference type="Gene3D" id="3.40.50.150">
    <property type="entry name" value="Vaccinia Virus protein VP39"/>
    <property type="match status" value="1"/>
</dbReference>
<dbReference type="GO" id="GO:0005789">
    <property type="term" value="C:endoplasmic reticulum membrane"/>
    <property type="evidence" value="ECO:0007669"/>
    <property type="project" value="TreeGrafter"/>
</dbReference>
<dbReference type="InterPro" id="IPR006342">
    <property type="entry name" value="FkbM_mtfrase"/>
</dbReference>
<keyword evidence="3" id="KW-1185">Reference proteome</keyword>
<accession>A0AAN8WJY6</accession>
<protein>
    <recommendedName>
        <fullName evidence="1">Methyltransferase FkbM domain-containing protein</fullName>
    </recommendedName>
</protein>
<dbReference type="GO" id="GO:0006888">
    <property type="term" value="P:endoplasmic reticulum to Golgi vesicle-mediated transport"/>
    <property type="evidence" value="ECO:0007669"/>
    <property type="project" value="TreeGrafter"/>
</dbReference>
<dbReference type="GO" id="GO:0005886">
    <property type="term" value="C:plasma membrane"/>
    <property type="evidence" value="ECO:0007669"/>
    <property type="project" value="TreeGrafter"/>
</dbReference>
<dbReference type="GO" id="GO:0016197">
    <property type="term" value="P:endosomal transport"/>
    <property type="evidence" value="ECO:0007669"/>
    <property type="project" value="TreeGrafter"/>
</dbReference>
<dbReference type="InterPro" id="IPR053202">
    <property type="entry name" value="EGF_Rcpt_Signaling_Reg"/>
</dbReference>
<comment type="caution">
    <text evidence="2">The sequence shown here is derived from an EMBL/GenBank/DDBJ whole genome shotgun (WGS) entry which is preliminary data.</text>
</comment>
<dbReference type="InterPro" id="IPR029063">
    <property type="entry name" value="SAM-dependent_MTases_sf"/>
</dbReference>
<reference evidence="2 3" key="1">
    <citation type="submission" date="2023-11" db="EMBL/GenBank/DDBJ databases">
        <title>Halocaridina rubra genome assembly.</title>
        <authorList>
            <person name="Smith C."/>
        </authorList>
    </citation>
    <scope>NUCLEOTIDE SEQUENCE [LARGE SCALE GENOMIC DNA]</scope>
    <source>
        <strain evidence="2">EP-1</strain>
        <tissue evidence="2">Whole</tissue>
    </source>
</reference>
<evidence type="ECO:0000259" key="1">
    <source>
        <dbReference type="Pfam" id="PF05050"/>
    </source>
</evidence>
<dbReference type="Proteomes" id="UP001381693">
    <property type="component" value="Unassembled WGS sequence"/>
</dbReference>
<sequence length="351" mass="39760">MITKPRHPVRRLTTYGLGNSEFPWEESLEIRLKGPLMADDSNLIRVLREEYLTPPSSGEYNLMLDKEGSKTAENYNVYRIGFGSWMRIYGILDKLFGDQPSGVFLEAGALDGEFISNTLFLERDLGWSGLLIEADPFLYKSLPGKNRKAWSSHSCISPANYAQKLTLETYHPRNKTMDYAAELMIRSTGNLEGVKAPAKGQMGIKTTYEVQCFPLLSYLLALNTTTVHYISLDVEGAEASILLTLPWDQISVTVWNIEHRAENTGFRDFYLEPGGIKPIPPPPKEKLRSQGKPNPPKRVVYITEHDPAGGKDDYLVLFMKEKGYALYDYWDGDYTFIRADSALCEKHCHVI</sequence>
<gene>
    <name evidence="2" type="ORF">SK128_025236</name>
</gene>
<dbReference type="AlphaFoldDB" id="A0AAN8WJY6"/>
<dbReference type="GO" id="GO:0031902">
    <property type="term" value="C:late endosome membrane"/>
    <property type="evidence" value="ECO:0007669"/>
    <property type="project" value="TreeGrafter"/>
</dbReference>
<organism evidence="2 3">
    <name type="scientific">Halocaridina rubra</name>
    <name type="common">Hawaiian red shrimp</name>
    <dbReference type="NCBI Taxonomy" id="373956"/>
    <lineage>
        <taxon>Eukaryota</taxon>
        <taxon>Metazoa</taxon>
        <taxon>Ecdysozoa</taxon>
        <taxon>Arthropoda</taxon>
        <taxon>Crustacea</taxon>
        <taxon>Multicrustacea</taxon>
        <taxon>Malacostraca</taxon>
        <taxon>Eumalacostraca</taxon>
        <taxon>Eucarida</taxon>
        <taxon>Decapoda</taxon>
        <taxon>Pleocyemata</taxon>
        <taxon>Caridea</taxon>
        <taxon>Atyoidea</taxon>
        <taxon>Atyidae</taxon>
        <taxon>Halocaridina</taxon>
    </lineage>
</organism>
<dbReference type="EMBL" id="JAXCGZ010021374">
    <property type="protein sequence ID" value="KAK7053108.1"/>
    <property type="molecule type" value="Genomic_DNA"/>
</dbReference>
<dbReference type="Pfam" id="PF05050">
    <property type="entry name" value="Methyltransf_21"/>
    <property type="match status" value="1"/>
</dbReference>
<dbReference type="PANTHER" id="PTHR34009">
    <property type="entry name" value="PROTEIN STAR"/>
    <property type="match status" value="1"/>
</dbReference>
<dbReference type="GO" id="GO:0005794">
    <property type="term" value="C:Golgi apparatus"/>
    <property type="evidence" value="ECO:0007669"/>
    <property type="project" value="TreeGrafter"/>
</dbReference>
<evidence type="ECO:0000313" key="3">
    <source>
        <dbReference type="Proteomes" id="UP001381693"/>
    </source>
</evidence>
<evidence type="ECO:0000313" key="2">
    <source>
        <dbReference type="EMBL" id="KAK7053108.1"/>
    </source>
</evidence>
<dbReference type="PANTHER" id="PTHR34009:SF2">
    <property type="entry name" value="PROTEIN STAR"/>
    <property type="match status" value="1"/>
</dbReference>
<name>A0AAN8WJY6_HALRR</name>